<dbReference type="KEGG" id="sdf:ACG33_10280"/>
<dbReference type="OrthoDB" id="9815116at2"/>
<proteinExistence type="predicted"/>
<sequence>MTPRIAFFNNKGGVGKTSLVYHCAFMFAEQGQRVLAVDLDPQSNLSIMALDESRLEALWPDNDHPLTINGALAPLFEGTGDVRAAHIEPLSSRLGLLVGDLALSRIEDDLSIQWPRCLEGDTRAFRVTTAFWRIIEEAARRHQAGLVLVDVGPNLGAINRSALVASSHVVMPVAPDLFSLQGLKNLGPTLRKWRGTWASALPQAPNALGAMPQGEMSPVGYVLMQHAERLGRPTKAYAKWQKRLPITYRESVLDVDSGDLTGADDNQIQRIKHYRSLMPMAMEARKPMFSLRSADGAIGAHQANVQQCYDDFSALVTAIANRTGIKEVA</sequence>
<organism evidence="2 3">
    <name type="scientific">Steroidobacter denitrificans</name>
    <dbReference type="NCBI Taxonomy" id="465721"/>
    <lineage>
        <taxon>Bacteria</taxon>
        <taxon>Pseudomonadati</taxon>
        <taxon>Pseudomonadota</taxon>
        <taxon>Gammaproteobacteria</taxon>
        <taxon>Steroidobacterales</taxon>
        <taxon>Steroidobacteraceae</taxon>
        <taxon>Steroidobacter</taxon>
    </lineage>
</organism>
<dbReference type="InterPro" id="IPR027417">
    <property type="entry name" value="P-loop_NTPase"/>
</dbReference>
<dbReference type="PANTHER" id="PTHR13696">
    <property type="entry name" value="P-LOOP CONTAINING NUCLEOSIDE TRIPHOSPHATE HYDROLASE"/>
    <property type="match status" value="1"/>
</dbReference>
<dbReference type="Pfam" id="PF13614">
    <property type="entry name" value="AAA_31"/>
    <property type="match status" value="1"/>
</dbReference>
<feature type="domain" description="AAA" evidence="1">
    <location>
        <begin position="5"/>
        <end position="194"/>
    </location>
</feature>
<evidence type="ECO:0000313" key="3">
    <source>
        <dbReference type="Proteomes" id="UP000070250"/>
    </source>
</evidence>
<reference evidence="2 3" key="1">
    <citation type="submission" date="2015-06" db="EMBL/GenBank/DDBJ databases">
        <title>A Comprehensive Approach to Explore the Metabolic and Phylogenetic Diversity of Bacterial Steroid Degradation in the Environment: Testosterone as an Example.</title>
        <authorList>
            <person name="Yang F.-C."/>
            <person name="Chen Y.-L."/>
            <person name="Yu C.-P."/>
            <person name="Tang S.-L."/>
            <person name="Wang P.-H."/>
            <person name="Ismail W."/>
            <person name="Wang C.-H."/>
            <person name="Yang C.-Y."/>
            <person name="Chiang Y.-R."/>
        </authorList>
    </citation>
    <scope>NUCLEOTIDE SEQUENCE [LARGE SCALE GENOMIC DNA]</scope>
    <source>
        <strain evidence="2 3">DSM 18526</strain>
    </source>
</reference>
<dbReference type="EMBL" id="CP011971">
    <property type="protein sequence ID" value="AMN47480.1"/>
    <property type="molecule type" value="Genomic_DNA"/>
</dbReference>
<dbReference type="CDD" id="cd02042">
    <property type="entry name" value="ParAB_family"/>
    <property type="match status" value="1"/>
</dbReference>
<dbReference type="Proteomes" id="UP000070250">
    <property type="component" value="Chromosome"/>
</dbReference>
<dbReference type="InterPro" id="IPR050678">
    <property type="entry name" value="DNA_Partitioning_ATPase"/>
</dbReference>
<keyword evidence="3" id="KW-1185">Reference proteome</keyword>
<name>A0A127FCS6_STEDE</name>
<dbReference type="RefSeq" id="WP_066920954.1">
    <property type="nucleotide sequence ID" value="NZ_CP011971.1"/>
</dbReference>
<dbReference type="SUPFAM" id="SSF52540">
    <property type="entry name" value="P-loop containing nucleoside triphosphate hydrolases"/>
    <property type="match status" value="1"/>
</dbReference>
<dbReference type="Gene3D" id="3.40.50.300">
    <property type="entry name" value="P-loop containing nucleotide triphosphate hydrolases"/>
    <property type="match status" value="1"/>
</dbReference>
<dbReference type="PATRIC" id="fig|465721.4.peg.2185"/>
<evidence type="ECO:0000313" key="2">
    <source>
        <dbReference type="EMBL" id="AMN47480.1"/>
    </source>
</evidence>
<dbReference type="STRING" id="465721.ACG33_10280"/>
<protein>
    <submittedName>
        <fullName evidence="2">Chromosome partitioning protein</fullName>
    </submittedName>
</protein>
<dbReference type="InterPro" id="IPR025669">
    <property type="entry name" value="AAA_dom"/>
</dbReference>
<accession>A0A127FCS6</accession>
<dbReference type="AlphaFoldDB" id="A0A127FCS6"/>
<gene>
    <name evidence="2" type="ORF">ACG33_10280</name>
</gene>
<dbReference type="PANTHER" id="PTHR13696:SF99">
    <property type="entry name" value="COBYRINIC ACID AC-DIAMIDE SYNTHASE"/>
    <property type="match status" value="1"/>
</dbReference>
<evidence type="ECO:0000259" key="1">
    <source>
        <dbReference type="Pfam" id="PF13614"/>
    </source>
</evidence>